<dbReference type="PRINTS" id="PR00792">
    <property type="entry name" value="PEPSIN"/>
</dbReference>
<evidence type="ECO:0000256" key="3">
    <source>
        <dbReference type="ARBA" id="ARBA00011930"/>
    </source>
</evidence>
<keyword evidence="6 16" id="KW-0732">Signal</keyword>
<evidence type="ECO:0000256" key="11">
    <source>
        <dbReference type="ARBA" id="ARBA00023180"/>
    </source>
</evidence>
<keyword evidence="7 15" id="KW-0064">Aspartyl protease</keyword>
<evidence type="ECO:0000256" key="14">
    <source>
        <dbReference type="PIRSR" id="PIRSR601461-2"/>
    </source>
</evidence>
<dbReference type="EC" id="3.4.23.5" evidence="3"/>
<evidence type="ECO:0000256" key="9">
    <source>
        <dbReference type="ARBA" id="ARBA00023145"/>
    </source>
</evidence>
<feature type="domain" description="Peptidase A1" evidence="17">
    <location>
        <begin position="68"/>
        <end position="380"/>
    </location>
</feature>
<evidence type="ECO:0000256" key="2">
    <source>
        <dbReference type="ARBA" id="ARBA00007447"/>
    </source>
</evidence>
<evidence type="ECO:0000256" key="1">
    <source>
        <dbReference type="ARBA" id="ARBA00000585"/>
    </source>
</evidence>
<keyword evidence="11" id="KW-0325">Glycoprotein</keyword>
<protein>
    <recommendedName>
        <fullName evidence="4">Cathepsin D</fullName>
        <ecNumber evidence="3">3.4.23.5</ecNumber>
    </recommendedName>
</protein>
<dbReference type="GO" id="GO:0006508">
    <property type="term" value="P:proteolysis"/>
    <property type="evidence" value="ECO:0007669"/>
    <property type="project" value="UniProtKB-KW"/>
</dbReference>
<dbReference type="PANTHER" id="PTHR47966">
    <property type="entry name" value="BETA-SITE APP-CLEAVING ENZYME, ISOFORM A-RELATED"/>
    <property type="match status" value="1"/>
</dbReference>
<evidence type="ECO:0000259" key="17">
    <source>
        <dbReference type="PROSITE" id="PS51767"/>
    </source>
</evidence>
<feature type="active site" evidence="13">
    <location>
        <position position="272"/>
    </location>
</feature>
<dbReference type="EMBL" id="CAJNOC010000609">
    <property type="protein sequence ID" value="CAF0782388.1"/>
    <property type="molecule type" value="Genomic_DNA"/>
</dbReference>
<evidence type="ECO:0000256" key="12">
    <source>
        <dbReference type="ARBA" id="ARBA00055742"/>
    </source>
</evidence>
<evidence type="ECO:0000256" key="6">
    <source>
        <dbReference type="ARBA" id="ARBA00022729"/>
    </source>
</evidence>
<comment type="caution">
    <text evidence="18">The sequence shown here is derived from an EMBL/GenBank/DDBJ whole genome shotgun (WGS) entry which is preliminary data.</text>
</comment>
<dbReference type="FunFam" id="2.40.70.10:FF:000009">
    <property type="entry name" value="Aspartic proteinase A1"/>
    <property type="match status" value="1"/>
</dbReference>
<evidence type="ECO:0000256" key="13">
    <source>
        <dbReference type="PIRSR" id="PIRSR601461-1"/>
    </source>
</evidence>
<name>A0A813RKP9_9BILA</name>
<dbReference type="GO" id="GO:0004190">
    <property type="term" value="F:aspartic-type endopeptidase activity"/>
    <property type="evidence" value="ECO:0007669"/>
    <property type="project" value="UniProtKB-KW"/>
</dbReference>
<dbReference type="FunFam" id="2.40.70.10:FF:000066">
    <property type="entry name" value="Napsin A aspartic peptidase"/>
    <property type="match status" value="1"/>
</dbReference>
<comment type="catalytic activity">
    <reaction evidence="1">
        <text>Specificity similar to, but narrower than, that of pepsin A. Does not cleave the 4-Gln-|-His-5 bond in B chain of insulin.</text>
        <dbReference type="EC" id="3.4.23.5"/>
    </reaction>
</comment>
<gene>
    <name evidence="18" type="ORF">OXX778_LOCUS5533</name>
</gene>
<evidence type="ECO:0000256" key="16">
    <source>
        <dbReference type="SAM" id="SignalP"/>
    </source>
</evidence>
<evidence type="ECO:0000313" key="18">
    <source>
        <dbReference type="EMBL" id="CAF0782388.1"/>
    </source>
</evidence>
<reference evidence="18" key="1">
    <citation type="submission" date="2021-02" db="EMBL/GenBank/DDBJ databases">
        <authorList>
            <person name="Nowell W R."/>
        </authorList>
    </citation>
    <scope>NUCLEOTIDE SEQUENCE</scope>
    <source>
        <strain evidence="18">Ploen Becks lab</strain>
    </source>
</reference>
<feature type="active site" evidence="13">
    <location>
        <position position="86"/>
    </location>
</feature>
<dbReference type="Gene3D" id="2.40.70.10">
    <property type="entry name" value="Acid Proteases"/>
    <property type="match status" value="2"/>
</dbReference>
<sequence>MKFCLIATIFIFVGIGQLSSLPSIKLEKFEPVRDQLKKAGSDLSLFRRKYNYGGPIPEPLSNYLDAQYYGPISIGTPAQPFTVIFDTGSSNLWVPSSKCPKTNIACLLHHKYHSEKSKTYVQNGTKFEIQYGTGSLSGFLSQDTVTIAGLAVKNQVFAEALNQPGITFVAAKFDGILGMAFRTISVDNVETVFNNMYNQDLVPRNAFSFWLNRDPTDQKGGELFFGGSDPNYYEGDFTYLDVTRIGYWQIKMDGVNVKGNSFCNGGCQAIADTGTSLLAGPKAEINKLNTLIGALPIAGGEYMIPCNQTESLPNITFVLNGKDFVLTGKEYVLKISQFGQTTCLSGFIGMDIPAPAGPLWILGDIFLGSYYTEFDVENLR</sequence>
<evidence type="ECO:0000256" key="15">
    <source>
        <dbReference type="RuleBase" id="RU000454"/>
    </source>
</evidence>
<keyword evidence="9" id="KW-0865">Zymogen</keyword>
<evidence type="ECO:0000256" key="5">
    <source>
        <dbReference type="ARBA" id="ARBA00022670"/>
    </source>
</evidence>
<dbReference type="PROSITE" id="PS00141">
    <property type="entry name" value="ASP_PROTEASE"/>
    <property type="match status" value="2"/>
</dbReference>
<dbReference type="InterPro" id="IPR001969">
    <property type="entry name" value="Aspartic_peptidase_AS"/>
</dbReference>
<feature type="non-terminal residue" evidence="18">
    <location>
        <position position="1"/>
    </location>
</feature>
<evidence type="ECO:0000256" key="4">
    <source>
        <dbReference type="ARBA" id="ARBA00015582"/>
    </source>
</evidence>
<dbReference type="InterPro" id="IPR021109">
    <property type="entry name" value="Peptidase_aspartic_dom_sf"/>
</dbReference>
<organism evidence="18 19">
    <name type="scientific">Brachionus calyciflorus</name>
    <dbReference type="NCBI Taxonomy" id="104777"/>
    <lineage>
        <taxon>Eukaryota</taxon>
        <taxon>Metazoa</taxon>
        <taxon>Spiralia</taxon>
        <taxon>Gnathifera</taxon>
        <taxon>Rotifera</taxon>
        <taxon>Eurotatoria</taxon>
        <taxon>Monogononta</taxon>
        <taxon>Pseudotrocha</taxon>
        <taxon>Ploima</taxon>
        <taxon>Brachionidae</taxon>
        <taxon>Brachionus</taxon>
    </lineage>
</organism>
<dbReference type="OrthoDB" id="771136at2759"/>
<dbReference type="SUPFAM" id="SSF50630">
    <property type="entry name" value="Acid proteases"/>
    <property type="match status" value="1"/>
</dbReference>
<keyword evidence="19" id="KW-1185">Reference proteome</keyword>
<feature type="disulfide bond" evidence="14">
    <location>
        <begin position="99"/>
        <end position="106"/>
    </location>
</feature>
<dbReference type="InterPro" id="IPR033121">
    <property type="entry name" value="PEPTIDASE_A1"/>
</dbReference>
<evidence type="ECO:0000256" key="8">
    <source>
        <dbReference type="ARBA" id="ARBA00022801"/>
    </source>
</evidence>
<proteinExistence type="inferred from homology"/>
<evidence type="ECO:0000256" key="7">
    <source>
        <dbReference type="ARBA" id="ARBA00022750"/>
    </source>
</evidence>
<dbReference type="PANTHER" id="PTHR47966:SF51">
    <property type="entry name" value="BETA-SITE APP-CLEAVING ENZYME, ISOFORM A-RELATED"/>
    <property type="match status" value="1"/>
</dbReference>
<feature type="chain" id="PRO_5032615051" description="Cathepsin D" evidence="16">
    <location>
        <begin position="21"/>
        <end position="380"/>
    </location>
</feature>
<evidence type="ECO:0000313" key="19">
    <source>
        <dbReference type="Proteomes" id="UP000663879"/>
    </source>
</evidence>
<accession>A0A813RKP9</accession>
<keyword evidence="5 15" id="KW-0645">Protease</keyword>
<dbReference type="AlphaFoldDB" id="A0A813RKP9"/>
<comment type="function">
    <text evidence="12">Acid protease active in intracellular protein breakdown.</text>
</comment>
<evidence type="ECO:0000256" key="10">
    <source>
        <dbReference type="ARBA" id="ARBA00023157"/>
    </source>
</evidence>
<dbReference type="Proteomes" id="UP000663879">
    <property type="component" value="Unassembled WGS sequence"/>
</dbReference>
<keyword evidence="10 14" id="KW-1015">Disulfide bond</keyword>
<feature type="disulfide bond" evidence="14">
    <location>
        <begin position="263"/>
        <end position="267"/>
    </location>
</feature>
<dbReference type="Pfam" id="PF00026">
    <property type="entry name" value="Asp"/>
    <property type="match status" value="1"/>
</dbReference>
<comment type="similarity">
    <text evidence="2 15">Belongs to the peptidase A1 family.</text>
</comment>
<keyword evidence="8 15" id="KW-0378">Hydrolase</keyword>
<dbReference type="PROSITE" id="PS51767">
    <property type="entry name" value="PEPTIDASE_A1"/>
    <property type="match status" value="1"/>
</dbReference>
<feature type="signal peptide" evidence="16">
    <location>
        <begin position="1"/>
        <end position="20"/>
    </location>
</feature>
<dbReference type="InterPro" id="IPR001461">
    <property type="entry name" value="Aspartic_peptidase_A1"/>
</dbReference>